<accession>A0A8H4Z3L3</accession>
<comment type="caution">
    <text evidence="1">The sequence shown here is derived from an EMBL/GenBank/DDBJ whole genome shotgun (WGS) entry which is preliminary data.</text>
</comment>
<dbReference type="AlphaFoldDB" id="A0A8H4Z3L3"/>
<dbReference type="EMBL" id="JABEVY010000272">
    <property type="protein sequence ID" value="KAF5239336.1"/>
    <property type="molecule type" value="Genomic_DNA"/>
</dbReference>
<keyword evidence="2" id="KW-1185">Reference proteome</keyword>
<name>A0A8H4Z3L3_9HYPO</name>
<sequence>MKQDSSAVTSDLDIKEHGYKSGVRTMTETHNNPPETILFWQCKQRLGKKKCDYLNHKENKTCNECNSKRDKGDVALDKHKRKVGILKEVDGLVEHWEHFEMDEPVQGGTRA</sequence>
<protein>
    <recommendedName>
        <fullName evidence="3">RanBP2-type domain-containing protein</fullName>
    </recommendedName>
</protein>
<proteinExistence type="predicted"/>
<evidence type="ECO:0000313" key="1">
    <source>
        <dbReference type="EMBL" id="KAF5239336.1"/>
    </source>
</evidence>
<organism evidence="1 2">
    <name type="scientific">Fusarium anthophilum</name>
    <dbReference type="NCBI Taxonomy" id="48485"/>
    <lineage>
        <taxon>Eukaryota</taxon>
        <taxon>Fungi</taxon>
        <taxon>Dikarya</taxon>
        <taxon>Ascomycota</taxon>
        <taxon>Pezizomycotina</taxon>
        <taxon>Sordariomycetes</taxon>
        <taxon>Hypocreomycetidae</taxon>
        <taxon>Hypocreales</taxon>
        <taxon>Nectriaceae</taxon>
        <taxon>Fusarium</taxon>
        <taxon>Fusarium fujikuroi species complex</taxon>
    </lineage>
</organism>
<gene>
    <name evidence="1" type="ORF">FANTH_9995</name>
</gene>
<evidence type="ECO:0000313" key="2">
    <source>
        <dbReference type="Proteomes" id="UP000573603"/>
    </source>
</evidence>
<dbReference type="Proteomes" id="UP000573603">
    <property type="component" value="Unassembled WGS sequence"/>
</dbReference>
<evidence type="ECO:0008006" key="3">
    <source>
        <dbReference type="Google" id="ProtNLM"/>
    </source>
</evidence>
<reference evidence="1 2" key="1">
    <citation type="journal article" date="2020" name="BMC Genomics">
        <title>Correction to: Identification and distribution of gene clusters required for synthesis of sphingolipid metabolism inhibitors in diverse species of the filamentous fungus Fusarium.</title>
        <authorList>
            <person name="Kim H.S."/>
            <person name="Lohmar J.M."/>
            <person name="Busman M."/>
            <person name="Brown D.W."/>
            <person name="Naumann T.A."/>
            <person name="Divon H.H."/>
            <person name="Lysoe E."/>
            <person name="Uhlig S."/>
            <person name="Proctor R.H."/>
        </authorList>
    </citation>
    <scope>NUCLEOTIDE SEQUENCE [LARGE SCALE GENOMIC DNA]</scope>
    <source>
        <strain evidence="1 2">NRRL 25214</strain>
    </source>
</reference>